<accession>A0A8D2LQR5</accession>
<feature type="repeat" description="Hemopexin" evidence="6">
    <location>
        <begin position="49"/>
        <end position="89"/>
    </location>
</feature>
<dbReference type="Gene3D" id="2.110.10.10">
    <property type="entry name" value="Hemopexin-like domain"/>
    <property type="match status" value="1"/>
</dbReference>
<evidence type="ECO:0000256" key="7">
    <source>
        <dbReference type="SAM" id="MobiDB-lite"/>
    </source>
</evidence>
<reference evidence="8" key="1">
    <citation type="submission" date="2025-08" db="UniProtKB">
        <authorList>
            <consortium name="Ensembl"/>
        </authorList>
    </citation>
    <scope>IDENTIFICATION</scope>
</reference>
<dbReference type="PANTHER" id="PTHR22917:SF9">
    <property type="entry name" value="HEMOPEXIN"/>
    <property type="match status" value="1"/>
</dbReference>
<keyword evidence="3" id="KW-0732">Signal</keyword>
<dbReference type="InterPro" id="IPR051298">
    <property type="entry name" value="Heme_transport/Cell_adhesion"/>
</dbReference>
<dbReference type="SMART" id="SM00120">
    <property type="entry name" value="HX"/>
    <property type="match status" value="4"/>
</dbReference>
<dbReference type="OMA" id="YKWAREL"/>
<reference evidence="8" key="2">
    <citation type="submission" date="2025-09" db="UniProtKB">
        <authorList>
            <consortium name="Ensembl"/>
        </authorList>
    </citation>
    <scope>IDENTIFICATION</scope>
</reference>
<feature type="repeat" description="Hemopexin" evidence="6">
    <location>
        <begin position="130"/>
        <end position="174"/>
    </location>
</feature>
<dbReference type="PANTHER" id="PTHR22917">
    <property type="entry name" value="HEMOPEXIN DOMAIN-CONTAINING PROTEIN"/>
    <property type="match status" value="1"/>
</dbReference>
<dbReference type="AlphaFoldDB" id="A0A8D2LQR5"/>
<dbReference type="Ensembl" id="ENSVKKT00000026201.1">
    <property type="protein sequence ID" value="ENSVKKP00000025583.1"/>
    <property type="gene ID" value="ENSVKKG00000016786.1"/>
</dbReference>
<evidence type="ECO:0000256" key="1">
    <source>
        <dbReference type="ARBA" id="ARBA00004613"/>
    </source>
</evidence>
<dbReference type="PROSITE" id="PS51642">
    <property type="entry name" value="HEMOPEXIN_2"/>
    <property type="match status" value="3"/>
</dbReference>
<dbReference type="CDD" id="cd00094">
    <property type="entry name" value="HX"/>
    <property type="match status" value="1"/>
</dbReference>
<dbReference type="Pfam" id="PF00045">
    <property type="entry name" value="Hemopexin"/>
    <property type="match status" value="1"/>
</dbReference>
<sequence>AGRSRGAPESLGLSETAQPLCRPPPPRGQAPFEGAAQPLLQVVRRCADETGFDAVTLDEGGTMLFFKGDLVWKGFTGRAEPINASWPDVGGPVDAALRIHHVGERLWAYAQGKLRPGYPRLIGEEFKGVPSNLDAAVECHPKECQAETILFFKDTNVFSYDLQTGQVKLRSWPAISHCTAAVRWLDHYYCFQNIHFLRFNPVTGEVPPNYSRDARDYFMRCPGRGESTAPSAAPAGASRQAVPDPGVGPGERRAGSVCGG</sequence>
<dbReference type="SUPFAM" id="SSF50923">
    <property type="entry name" value="Hemopexin-like domain"/>
    <property type="match status" value="1"/>
</dbReference>
<evidence type="ECO:0000256" key="6">
    <source>
        <dbReference type="PROSITE-ProRule" id="PRU01011"/>
    </source>
</evidence>
<keyword evidence="2" id="KW-0964">Secreted</keyword>
<proteinExistence type="predicted"/>
<feature type="repeat" description="Hemopexin" evidence="6">
    <location>
        <begin position="175"/>
        <end position="221"/>
    </location>
</feature>
<feature type="region of interest" description="Disordered" evidence="7">
    <location>
        <begin position="1"/>
        <end position="32"/>
    </location>
</feature>
<dbReference type="InterPro" id="IPR036375">
    <property type="entry name" value="Hemopexin-like_dom_sf"/>
</dbReference>
<keyword evidence="5" id="KW-0325">Glycoprotein</keyword>
<dbReference type="InterPro" id="IPR018487">
    <property type="entry name" value="Hemopexin-like_repeat"/>
</dbReference>
<dbReference type="InterPro" id="IPR000585">
    <property type="entry name" value="Hemopexin-like_dom"/>
</dbReference>
<evidence type="ECO:0000256" key="5">
    <source>
        <dbReference type="ARBA" id="ARBA00023180"/>
    </source>
</evidence>
<name>A0A8D2LQR5_VARKO</name>
<comment type="subcellular location">
    <subcellularLocation>
        <location evidence="1">Secreted</location>
    </subcellularLocation>
</comment>
<keyword evidence="9" id="KW-1185">Reference proteome</keyword>
<evidence type="ECO:0000313" key="8">
    <source>
        <dbReference type="Ensembl" id="ENSVKKP00000025583.1"/>
    </source>
</evidence>
<evidence type="ECO:0000256" key="3">
    <source>
        <dbReference type="ARBA" id="ARBA00022729"/>
    </source>
</evidence>
<evidence type="ECO:0000256" key="4">
    <source>
        <dbReference type="ARBA" id="ARBA00022737"/>
    </source>
</evidence>
<feature type="compositionally biased region" description="Low complexity" evidence="7">
    <location>
        <begin position="227"/>
        <end position="243"/>
    </location>
</feature>
<feature type="region of interest" description="Disordered" evidence="7">
    <location>
        <begin position="225"/>
        <end position="260"/>
    </location>
</feature>
<dbReference type="Proteomes" id="UP000694545">
    <property type="component" value="Unplaced"/>
</dbReference>
<keyword evidence="4" id="KW-0677">Repeat</keyword>
<evidence type="ECO:0000256" key="2">
    <source>
        <dbReference type="ARBA" id="ARBA00022525"/>
    </source>
</evidence>
<protein>
    <submittedName>
        <fullName evidence="8">Hemopexin</fullName>
    </submittedName>
</protein>
<organism evidence="8 9">
    <name type="scientific">Varanus komodoensis</name>
    <name type="common">Komodo dragon</name>
    <dbReference type="NCBI Taxonomy" id="61221"/>
    <lineage>
        <taxon>Eukaryota</taxon>
        <taxon>Metazoa</taxon>
        <taxon>Chordata</taxon>
        <taxon>Craniata</taxon>
        <taxon>Vertebrata</taxon>
        <taxon>Euteleostomi</taxon>
        <taxon>Lepidosauria</taxon>
        <taxon>Squamata</taxon>
        <taxon>Bifurcata</taxon>
        <taxon>Unidentata</taxon>
        <taxon>Episquamata</taxon>
        <taxon>Toxicofera</taxon>
        <taxon>Anguimorpha</taxon>
        <taxon>Paleoanguimorpha</taxon>
        <taxon>Varanoidea</taxon>
        <taxon>Varanidae</taxon>
        <taxon>Varanus</taxon>
    </lineage>
</organism>
<evidence type="ECO:0000313" key="9">
    <source>
        <dbReference type="Proteomes" id="UP000694545"/>
    </source>
</evidence>
<dbReference type="GO" id="GO:0005615">
    <property type="term" value="C:extracellular space"/>
    <property type="evidence" value="ECO:0007669"/>
    <property type="project" value="TreeGrafter"/>
</dbReference>